<dbReference type="RefSeq" id="WP_422921283.1">
    <property type="nucleotide sequence ID" value="NZ_JAMZEJ010000013.1"/>
</dbReference>
<keyword evidence="1" id="KW-0812">Transmembrane</keyword>
<evidence type="ECO:0000259" key="2">
    <source>
        <dbReference type="Pfam" id="PF02470"/>
    </source>
</evidence>
<evidence type="ECO:0000313" key="3">
    <source>
        <dbReference type="EMBL" id="MCQ8242519.1"/>
    </source>
</evidence>
<organism evidence="3 4">
    <name type="scientific">Rhizosaccharibacter radicis</name>
    <dbReference type="NCBI Taxonomy" id="2782605"/>
    <lineage>
        <taxon>Bacteria</taxon>
        <taxon>Pseudomonadati</taxon>
        <taxon>Pseudomonadota</taxon>
        <taxon>Alphaproteobacteria</taxon>
        <taxon>Acetobacterales</taxon>
        <taxon>Acetobacteraceae</taxon>
        <taxon>Rhizosaccharibacter</taxon>
    </lineage>
</organism>
<evidence type="ECO:0000256" key="1">
    <source>
        <dbReference type="SAM" id="Phobius"/>
    </source>
</evidence>
<feature type="transmembrane region" description="Helical" evidence="1">
    <location>
        <begin position="17"/>
        <end position="39"/>
    </location>
</feature>
<keyword evidence="1" id="KW-1133">Transmembrane helix</keyword>
<feature type="domain" description="Mce/MlaD" evidence="2">
    <location>
        <begin position="56"/>
        <end position="147"/>
    </location>
</feature>
<dbReference type="PANTHER" id="PTHR33371:SF19">
    <property type="entry name" value="MCE-FAMILY PROTEIN MCE4A"/>
    <property type="match status" value="1"/>
</dbReference>
<dbReference type="InterPro" id="IPR003399">
    <property type="entry name" value="Mce/MlaD"/>
</dbReference>
<gene>
    <name evidence="3" type="ORF">NFI88_16985</name>
</gene>
<protein>
    <submittedName>
        <fullName evidence="3">MlaD family protein</fullName>
    </submittedName>
</protein>
<dbReference type="PANTHER" id="PTHR33371">
    <property type="entry name" value="INTERMEMBRANE PHOSPHOLIPID TRANSPORT SYSTEM BINDING PROTEIN MLAD-RELATED"/>
    <property type="match status" value="1"/>
</dbReference>
<keyword evidence="4" id="KW-1185">Reference proteome</keyword>
<proteinExistence type="predicted"/>
<reference evidence="3 4" key="1">
    <citation type="submission" date="2022-06" db="EMBL/GenBank/DDBJ databases">
        <title>Rhizosaccharibacter gen. nov. sp. nov. KSS12, endophytic bacteria isolated from sugarcane.</title>
        <authorList>
            <person name="Pitiwittayakul N."/>
        </authorList>
    </citation>
    <scope>NUCLEOTIDE SEQUENCE [LARGE SCALE GENOMIC DNA]</scope>
    <source>
        <strain evidence="3 4">KSS12</strain>
    </source>
</reference>
<evidence type="ECO:0000313" key="4">
    <source>
        <dbReference type="Proteomes" id="UP001524547"/>
    </source>
</evidence>
<dbReference type="InterPro" id="IPR052336">
    <property type="entry name" value="MlaD_Phospholipid_Transporter"/>
</dbReference>
<comment type="caution">
    <text evidence="3">The sequence shown here is derived from an EMBL/GenBank/DDBJ whole genome shotgun (WGS) entry which is preliminary data.</text>
</comment>
<dbReference type="Pfam" id="PF02470">
    <property type="entry name" value="MlaD"/>
    <property type="match status" value="1"/>
</dbReference>
<accession>A0ABT1W3E8</accession>
<sequence length="335" mass="35352">MASDAIPAITERDDRRAALAVGSFVLVGLVLLVAALLVFGRVHLLSRSDRAVIFLSGSVGGLAPGSPVTFRGVRVGSVRSVSLHLSPGSGRSSIPVVLTLFPGRVVLDAPAGGVERLDLARQVRAGLRGELVTQSLVTGQMAIDLEMRPEVPAVLHGHDEGMVEIPFVQSDLERLKQEIPKVPLEALSRGGLDALHSVTALADMLNSRLPPLLDRAQGTLDGMEPLAPAVLASVTQLRNEASLVLAHYDRLSAEARALIAARGPELKRTLADADAAANEARRLLSNANQLAAPDSETRLNLEAALRDAAAATDSLRGLARDLERDPSLALRGRGR</sequence>
<dbReference type="EMBL" id="JAMZEJ010000013">
    <property type="protein sequence ID" value="MCQ8242519.1"/>
    <property type="molecule type" value="Genomic_DNA"/>
</dbReference>
<keyword evidence="1" id="KW-0472">Membrane</keyword>
<name>A0ABT1W3E8_9PROT</name>
<dbReference type="Proteomes" id="UP001524547">
    <property type="component" value="Unassembled WGS sequence"/>
</dbReference>